<evidence type="ECO:0000313" key="2">
    <source>
        <dbReference type="EMBL" id="MFC3117235.1"/>
    </source>
</evidence>
<reference evidence="3" key="1">
    <citation type="journal article" date="2019" name="Int. J. Syst. Evol. Microbiol.">
        <title>The Global Catalogue of Microorganisms (GCM) 10K type strain sequencing project: providing services to taxonomists for standard genome sequencing and annotation.</title>
        <authorList>
            <consortium name="The Broad Institute Genomics Platform"/>
            <consortium name="The Broad Institute Genome Sequencing Center for Infectious Disease"/>
            <person name="Wu L."/>
            <person name="Ma J."/>
        </authorList>
    </citation>
    <scope>NUCLEOTIDE SEQUENCE [LARGE SCALE GENOMIC DNA]</scope>
    <source>
        <strain evidence="3">KCTC 52237</strain>
    </source>
</reference>
<organism evidence="2 3">
    <name type="scientific">Cellvibrio fontiphilus</name>
    <dbReference type="NCBI Taxonomy" id="1815559"/>
    <lineage>
        <taxon>Bacteria</taxon>
        <taxon>Pseudomonadati</taxon>
        <taxon>Pseudomonadota</taxon>
        <taxon>Gammaproteobacteria</taxon>
        <taxon>Cellvibrionales</taxon>
        <taxon>Cellvibrionaceae</taxon>
        <taxon>Cellvibrio</taxon>
    </lineage>
</organism>
<comment type="caution">
    <text evidence="2">The sequence shown here is derived from an EMBL/GenBank/DDBJ whole genome shotgun (WGS) entry which is preliminary data.</text>
</comment>
<protein>
    <recommendedName>
        <fullName evidence="1">DUF7079 domain-containing protein</fullName>
    </recommendedName>
</protein>
<dbReference type="EMBL" id="JBHRTF010000016">
    <property type="protein sequence ID" value="MFC3117235.1"/>
    <property type="molecule type" value="Genomic_DNA"/>
</dbReference>
<gene>
    <name evidence="2" type="ORF">ACFODX_16825</name>
</gene>
<accession>A0ABV7FJ29</accession>
<feature type="domain" description="DUF7079" evidence="1">
    <location>
        <begin position="62"/>
        <end position="142"/>
    </location>
</feature>
<dbReference type="InterPro" id="IPR055507">
    <property type="entry name" value="DUF7079"/>
</dbReference>
<dbReference type="Proteomes" id="UP001595555">
    <property type="component" value="Unassembled WGS sequence"/>
</dbReference>
<evidence type="ECO:0000259" key="1">
    <source>
        <dbReference type="Pfam" id="PF23296"/>
    </source>
</evidence>
<name>A0ABV7FJ29_9GAMM</name>
<dbReference type="RefSeq" id="WP_378121296.1">
    <property type="nucleotide sequence ID" value="NZ_JBHRTF010000016.1"/>
</dbReference>
<evidence type="ECO:0000313" key="3">
    <source>
        <dbReference type="Proteomes" id="UP001595555"/>
    </source>
</evidence>
<proteinExistence type="predicted"/>
<sequence length="172" mass="19822">MKFSITHRYKQACTLTPHTAKKDPIKSSYASMGYYLFKISARGGITRMRGIQMLGILKMNTEERLKIWRSLSDLFLDTEIEDSTFKYIARTVSESEFSLSEVEDILWYEVYPVLESNLRSVSGVWEGWSDAWLLQNLPAAVRPTAIHGEPSIIKEIKRCWFLVAEAYAKEKA</sequence>
<keyword evidence="3" id="KW-1185">Reference proteome</keyword>
<dbReference type="Pfam" id="PF23296">
    <property type="entry name" value="DUF7079"/>
    <property type="match status" value="1"/>
</dbReference>